<name>A0A9X2ABW5_9FLAO</name>
<accession>A0A9X2ABW5</accession>
<feature type="region of interest" description="Disordered" evidence="1">
    <location>
        <begin position="1"/>
        <end position="42"/>
    </location>
</feature>
<proteinExistence type="predicted"/>
<gene>
    <name evidence="3" type="ORF">ML462_15640</name>
</gene>
<dbReference type="Proteomes" id="UP001139226">
    <property type="component" value="Unassembled WGS sequence"/>
</dbReference>
<feature type="transmembrane region" description="Helical" evidence="2">
    <location>
        <begin position="76"/>
        <end position="95"/>
    </location>
</feature>
<keyword evidence="2" id="KW-0812">Transmembrane</keyword>
<keyword evidence="2" id="KW-1133">Transmembrane helix</keyword>
<dbReference type="RefSeq" id="WP_240714773.1">
    <property type="nucleotide sequence ID" value="NZ_JAKVTV010000008.1"/>
</dbReference>
<sequence length="96" mass="11254">MSFGAGHVQDMNNRLKQNRANKPSNRAKFKENNREGIYSKKQQTDKIKFHQVPKEKLERIKEAIRLKSKSEKLKQIKILVISLIITIIIMIAVFTY</sequence>
<evidence type="ECO:0000256" key="1">
    <source>
        <dbReference type="SAM" id="MobiDB-lite"/>
    </source>
</evidence>
<evidence type="ECO:0000313" key="3">
    <source>
        <dbReference type="EMBL" id="MCH4824606.1"/>
    </source>
</evidence>
<feature type="compositionally biased region" description="Basic and acidic residues" evidence="1">
    <location>
        <begin position="28"/>
        <end position="42"/>
    </location>
</feature>
<dbReference type="AlphaFoldDB" id="A0A9X2ABW5"/>
<evidence type="ECO:0000256" key="2">
    <source>
        <dbReference type="SAM" id="Phobius"/>
    </source>
</evidence>
<feature type="compositionally biased region" description="Polar residues" evidence="1">
    <location>
        <begin position="10"/>
        <end position="24"/>
    </location>
</feature>
<keyword evidence="4" id="KW-1185">Reference proteome</keyword>
<dbReference type="EMBL" id="JAKVTV010000008">
    <property type="protein sequence ID" value="MCH4824606.1"/>
    <property type="molecule type" value="Genomic_DNA"/>
</dbReference>
<keyword evidence="2" id="KW-0472">Membrane</keyword>
<organism evidence="3 4">
    <name type="scientific">Christiangramia lutea</name>
    <dbReference type="NCBI Taxonomy" id="1607951"/>
    <lineage>
        <taxon>Bacteria</taxon>
        <taxon>Pseudomonadati</taxon>
        <taxon>Bacteroidota</taxon>
        <taxon>Flavobacteriia</taxon>
        <taxon>Flavobacteriales</taxon>
        <taxon>Flavobacteriaceae</taxon>
        <taxon>Christiangramia</taxon>
    </lineage>
</organism>
<protein>
    <submittedName>
        <fullName evidence="3">Uncharacterized protein</fullName>
    </submittedName>
</protein>
<reference evidence="3" key="1">
    <citation type="submission" date="2022-03" db="EMBL/GenBank/DDBJ databases">
        <title>Gramella crocea sp. nov., isolated from activated sludge of a seafood processing plant.</title>
        <authorList>
            <person name="Zhang X."/>
        </authorList>
    </citation>
    <scope>NUCLEOTIDE SEQUENCE</scope>
    <source>
        <strain evidence="3">YJ019</strain>
    </source>
</reference>
<evidence type="ECO:0000313" key="4">
    <source>
        <dbReference type="Proteomes" id="UP001139226"/>
    </source>
</evidence>
<comment type="caution">
    <text evidence="3">The sequence shown here is derived from an EMBL/GenBank/DDBJ whole genome shotgun (WGS) entry which is preliminary data.</text>
</comment>